<gene>
    <name evidence="3" type="ORF">KP509_01G127300</name>
</gene>
<evidence type="ECO:0000256" key="2">
    <source>
        <dbReference type="PROSITE-ProRule" id="PRU00708"/>
    </source>
</evidence>
<feature type="repeat" description="PPR" evidence="2">
    <location>
        <begin position="271"/>
        <end position="305"/>
    </location>
</feature>
<dbReference type="InterPro" id="IPR011990">
    <property type="entry name" value="TPR-like_helical_dom_sf"/>
</dbReference>
<dbReference type="EMBL" id="CM035406">
    <property type="protein sequence ID" value="KAH7447916.1"/>
    <property type="molecule type" value="Genomic_DNA"/>
</dbReference>
<dbReference type="PANTHER" id="PTHR37381">
    <property type="entry name" value="PENTATRICOPEPTIDE REPEAT (PPR) SUPERFAMILY PROTEIN"/>
    <property type="match status" value="1"/>
</dbReference>
<dbReference type="OrthoDB" id="2017681at2759"/>
<evidence type="ECO:0000256" key="1">
    <source>
        <dbReference type="ARBA" id="ARBA00022737"/>
    </source>
</evidence>
<dbReference type="InterPro" id="IPR002885">
    <property type="entry name" value="PPR_rpt"/>
</dbReference>
<dbReference type="PROSITE" id="PS51375">
    <property type="entry name" value="PPR"/>
    <property type="match status" value="1"/>
</dbReference>
<dbReference type="Proteomes" id="UP000825935">
    <property type="component" value="Chromosome 1"/>
</dbReference>
<reference evidence="3" key="1">
    <citation type="submission" date="2021-08" db="EMBL/GenBank/DDBJ databases">
        <title>WGS assembly of Ceratopteris richardii.</title>
        <authorList>
            <person name="Marchant D.B."/>
            <person name="Chen G."/>
            <person name="Jenkins J."/>
            <person name="Shu S."/>
            <person name="Leebens-Mack J."/>
            <person name="Grimwood J."/>
            <person name="Schmutz J."/>
            <person name="Soltis P."/>
            <person name="Soltis D."/>
            <person name="Chen Z.-H."/>
        </authorList>
    </citation>
    <scope>NUCLEOTIDE SEQUENCE</scope>
    <source>
        <strain evidence="3">Whitten #5841</strain>
        <tissue evidence="3">Leaf</tissue>
    </source>
</reference>
<evidence type="ECO:0000313" key="3">
    <source>
        <dbReference type="EMBL" id="KAH7447916.1"/>
    </source>
</evidence>
<keyword evidence="4" id="KW-1185">Reference proteome</keyword>
<organism evidence="3 4">
    <name type="scientific">Ceratopteris richardii</name>
    <name type="common">Triangle waterfern</name>
    <dbReference type="NCBI Taxonomy" id="49495"/>
    <lineage>
        <taxon>Eukaryota</taxon>
        <taxon>Viridiplantae</taxon>
        <taxon>Streptophyta</taxon>
        <taxon>Embryophyta</taxon>
        <taxon>Tracheophyta</taxon>
        <taxon>Polypodiopsida</taxon>
        <taxon>Polypodiidae</taxon>
        <taxon>Polypodiales</taxon>
        <taxon>Pteridineae</taxon>
        <taxon>Pteridaceae</taxon>
        <taxon>Parkerioideae</taxon>
        <taxon>Ceratopteris</taxon>
    </lineage>
</organism>
<dbReference type="Gene3D" id="1.25.40.10">
    <property type="entry name" value="Tetratricopeptide repeat domain"/>
    <property type="match status" value="1"/>
</dbReference>
<comment type="caution">
    <text evidence="3">The sequence shown here is derived from an EMBL/GenBank/DDBJ whole genome shotgun (WGS) entry which is preliminary data.</text>
</comment>
<accession>A0A8T2VQI6</accession>
<protein>
    <submittedName>
        <fullName evidence="3">Uncharacterized protein</fullName>
    </submittedName>
</protein>
<dbReference type="AlphaFoldDB" id="A0A8T2VQI6"/>
<name>A0A8T2VQI6_CERRI</name>
<proteinExistence type="predicted"/>
<dbReference type="PANTHER" id="PTHR37381:SF1">
    <property type="entry name" value="PENTATRICOPEPTIDE REPEAT (PPR) SUPERFAMILY PROTEIN"/>
    <property type="match status" value="1"/>
</dbReference>
<evidence type="ECO:0000313" key="4">
    <source>
        <dbReference type="Proteomes" id="UP000825935"/>
    </source>
</evidence>
<dbReference type="OMA" id="EAMCITN"/>
<keyword evidence="1" id="KW-0677">Repeat</keyword>
<sequence>MESSMTMPSTAMSMASSCYGAAHSFYQNEQFLLRNGCASFCNTISQDAPFDKKVRFLFCAKRPSLSLSLVDPLNTIYFLKEPAVLLPTRRAFSCVRRRREKRTLTETVFHAFVPVSKLHLRRVLHGSCVRATNKQQMDMSDVVKYDTLNADWNNPKSTSESSSNQYNEDKGQATLGASIFTNEELLRRVALAESAELVTAILSQSCIGPGRALSSTDCSKLIDAALAENNPDLAYSILEAMRNSQMQRRLARSGERTDDDSEINWLWPQPDVKTYIALIKGLAATLRVSDAIRIVGDVKRRGVPAGDEVPFGRVVRCPTCESALAVVQPHQGVQLVPCSKCRYQYELMSGDVINCESESISTNISAFERGLRVLQLKKQSLPAAVHSFVVRSPDGNARTYRFATASLDIPAQLEERITVAAAAPANSSSGTGPLKISARAPGWRPSEPMSITNHVSGNIYPLLRAPPKSGSGADLDTSIIIPGAFLLASSDAATALIDPTLPRTIAIGAASAAILGTAANIWLLPRINQLPQRTADAVAVRQQLLAQYEVLQARLLELIQGATEEVRMLARLCQLQNKMEAVQEATYSARMERVCRARDGLDQRLTSRLELIDNYAKVSSMIEIEVEMDLDVLAAEAGSTVASIAEQIERLGEVERLQKQWKIQAEANDELERLLQSSPVLPDSA</sequence>